<feature type="compositionally biased region" description="Low complexity" evidence="1">
    <location>
        <begin position="7"/>
        <end position="17"/>
    </location>
</feature>
<evidence type="ECO:0000313" key="2">
    <source>
        <dbReference type="EMBL" id="JAD77562.1"/>
    </source>
</evidence>
<dbReference type="EMBL" id="GBRH01220333">
    <property type="protein sequence ID" value="JAD77562.1"/>
    <property type="molecule type" value="Transcribed_RNA"/>
</dbReference>
<organism evidence="2">
    <name type="scientific">Arundo donax</name>
    <name type="common">Giant reed</name>
    <name type="synonym">Donax arundinaceus</name>
    <dbReference type="NCBI Taxonomy" id="35708"/>
    <lineage>
        <taxon>Eukaryota</taxon>
        <taxon>Viridiplantae</taxon>
        <taxon>Streptophyta</taxon>
        <taxon>Embryophyta</taxon>
        <taxon>Tracheophyta</taxon>
        <taxon>Spermatophyta</taxon>
        <taxon>Magnoliopsida</taxon>
        <taxon>Liliopsida</taxon>
        <taxon>Poales</taxon>
        <taxon>Poaceae</taxon>
        <taxon>PACMAD clade</taxon>
        <taxon>Arundinoideae</taxon>
        <taxon>Arundineae</taxon>
        <taxon>Arundo</taxon>
    </lineage>
</organism>
<dbReference type="AlphaFoldDB" id="A0A0A9D1C7"/>
<protein>
    <submittedName>
        <fullName evidence="2">Uncharacterized protein</fullName>
    </submittedName>
</protein>
<feature type="compositionally biased region" description="Basic and acidic residues" evidence="1">
    <location>
        <begin position="35"/>
        <end position="49"/>
    </location>
</feature>
<evidence type="ECO:0000256" key="1">
    <source>
        <dbReference type="SAM" id="MobiDB-lite"/>
    </source>
</evidence>
<proteinExistence type="predicted"/>
<accession>A0A0A9D1C7</accession>
<feature type="region of interest" description="Disordered" evidence="1">
    <location>
        <begin position="1"/>
        <end position="83"/>
    </location>
</feature>
<reference evidence="2" key="1">
    <citation type="submission" date="2014-09" db="EMBL/GenBank/DDBJ databases">
        <authorList>
            <person name="Magalhaes I.L.F."/>
            <person name="Oliveira U."/>
            <person name="Santos F.R."/>
            <person name="Vidigal T.H.D.A."/>
            <person name="Brescovit A.D."/>
            <person name="Santos A.J."/>
        </authorList>
    </citation>
    <scope>NUCLEOTIDE SEQUENCE</scope>
    <source>
        <tissue evidence="2">Shoot tissue taken approximately 20 cm above the soil surface</tissue>
    </source>
</reference>
<reference evidence="2" key="2">
    <citation type="journal article" date="2015" name="Data Brief">
        <title>Shoot transcriptome of the giant reed, Arundo donax.</title>
        <authorList>
            <person name="Barrero R.A."/>
            <person name="Guerrero F.D."/>
            <person name="Moolhuijzen P."/>
            <person name="Goolsby J.A."/>
            <person name="Tidwell J."/>
            <person name="Bellgard S.E."/>
            <person name="Bellgard M.I."/>
        </authorList>
    </citation>
    <scope>NUCLEOTIDE SEQUENCE</scope>
    <source>
        <tissue evidence="2">Shoot tissue taken approximately 20 cm above the soil surface</tissue>
    </source>
</reference>
<name>A0A0A9D1C7_ARUDO</name>
<sequence>MYRPVGSTSAYSASTTSSPPPNISISDQPQANESTSKHHERERKRREIDSEIAAEGGLWRAPATPWARQARRGRTARQVPGVQ</sequence>